<sequence length="212" mass="24379">MHELRKLIVIQLVETHGREPTHLKFFKETHSREGGGFVANTTTERFLYGRMRHVRKFKSDFLALPAQKIRLKLKMKCLMNLCMKKKIPSDRSILGLMWTEVIVLRKRGYIFSNNNMELKCVKEELASQKAVFLLMLKAVCNGKITDDFLDAIETALSMTGDQVSLSNANVLHLFIFFFALPLSAFVAHVLPWAAFTWITGFNWINKIDVVAE</sequence>
<keyword evidence="1" id="KW-0812">Transmembrane</keyword>
<keyword evidence="1" id="KW-1133">Transmembrane helix</keyword>
<name>A0A9Q1QNF5_9CARY</name>
<dbReference type="EMBL" id="JAKOGI010000023">
    <property type="protein sequence ID" value="KAJ8449203.1"/>
    <property type="molecule type" value="Genomic_DNA"/>
</dbReference>
<comment type="caution">
    <text evidence="2">The sequence shown here is derived from an EMBL/GenBank/DDBJ whole genome shotgun (WGS) entry which is preliminary data.</text>
</comment>
<evidence type="ECO:0000256" key="1">
    <source>
        <dbReference type="SAM" id="Phobius"/>
    </source>
</evidence>
<accession>A0A9Q1QNF5</accession>
<proteinExistence type="predicted"/>
<evidence type="ECO:0000313" key="3">
    <source>
        <dbReference type="Proteomes" id="UP001153076"/>
    </source>
</evidence>
<evidence type="ECO:0000313" key="2">
    <source>
        <dbReference type="EMBL" id="KAJ8449203.1"/>
    </source>
</evidence>
<protein>
    <submittedName>
        <fullName evidence="2">Uncharacterized protein</fullName>
    </submittedName>
</protein>
<keyword evidence="3" id="KW-1185">Reference proteome</keyword>
<feature type="transmembrane region" description="Helical" evidence="1">
    <location>
        <begin position="173"/>
        <end position="195"/>
    </location>
</feature>
<gene>
    <name evidence="2" type="ORF">Cgig2_021667</name>
</gene>
<dbReference type="AlphaFoldDB" id="A0A9Q1QNF5"/>
<dbReference type="Proteomes" id="UP001153076">
    <property type="component" value="Unassembled WGS sequence"/>
</dbReference>
<organism evidence="2 3">
    <name type="scientific">Carnegiea gigantea</name>
    <dbReference type="NCBI Taxonomy" id="171969"/>
    <lineage>
        <taxon>Eukaryota</taxon>
        <taxon>Viridiplantae</taxon>
        <taxon>Streptophyta</taxon>
        <taxon>Embryophyta</taxon>
        <taxon>Tracheophyta</taxon>
        <taxon>Spermatophyta</taxon>
        <taxon>Magnoliopsida</taxon>
        <taxon>eudicotyledons</taxon>
        <taxon>Gunneridae</taxon>
        <taxon>Pentapetalae</taxon>
        <taxon>Caryophyllales</taxon>
        <taxon>Cactineae</taxon>
        <taxon>Cactaceae</taxon>
        <taxon>Cactoideae</taxon>
        <taxon>Echinocereeae</taxon>
        <taxon>Carnegiea</taxon>
    </lineage>
</organism>
<keyword evidence="1" id="KW-0472">Membrane</keyword>
<reference evidence="2" key="1">
    <citation type="submission" date="2022-04" db="EMBL/GenBank/DDBJ databases">
        <title>Carnegiea gigantea Genome sequencing and assembly v2.</title>
        <authorList>
            <person name="Copetti D."/>
            <person name="Sanderson M.J."/>
            <person name="Burquez A."/>
            <person name="Wojciechowski M.F."/>
        </authorList>
    </citation>
    <scope>NUCLEOTIDE SEQUENCE</scope>
    <source>
        <strain evidence="2">SGP5-SGP5p</strain>
        <tissue evidence="2">Aerial part</tissue>
    </source>
</reference>